<dbReference type="PROSITE" id="PS50977">
    <property type="entry name" value="HTH_TETR_2"/>
    <property type="match status" value="1"/>
</dbReference>
<organism evidence="4 5">
    <name type="scientific">Kosmotoga arenicorallina S304</name>
    <dbReference type="NCBI Taxonomy" id="1453497"/>
    <lineage>
        <taxon>Bacteria</taxon>
        <taxon>Thermotogati</taxon>
        <taxon>Thermotogota</taxon>
        <taxon>Thermotogae</taxon>
        <taxon>Kosmotogales</taxon>
        <taxon>Kosmotogaceae</taxon>
        <taxon>Kosmotoga</taxon>
    </lineage>
</organism>
<dbReference type="OrthoDB" id="9789566at2"/>
<dbReference type="Proteomes" id="UP000077339">
    <property type="component" value="Unassembled WGS sequence"/>
</dbReference>
<dbReference type="EMBL" id="JFHK01000004">
    <property type="protein sequence ID" value="OAA31348.1"/>
    <property type="molecule type" value="Genomic_DNA"/>
</dbReference>
<dbReference type="InterPro" id="IPR050624">
    <property type="entry name" value="HTH-type_Tx_Regulator"/>
</dbReference>
<proteinExistence type="predicted"/>
<comment type="caution">
    <text evidence="4">The sequence shown here is derived from an EMBL/GenBank/DDBJ whole genome shotgun (WGS) entry which is preliminary data.</text>
</comment>
<dbReference type="InterPro" id="IPR009057">
    <property type="entry name" value="Homeodomain-like_sf"/>
</dbReference>
<dbReference type="SUPFAM" id="SSF46689">
    <property type="entry name" value="Homeodomain-like"/>
    <property type="match status" value="1"/>
</dbReference>
<protein>
    <submittedName>
        <fullName evidence="4">TetR family transcriptional regulator</fullName>
    </submittedName>
</protein>
<dbReference type="PATRIC" id="fig|1453497.3.peg.1509"/>
<evidence type="ECO:0000313" key="4">
    <source>
        <dbReference type="EMBL" id="OAA31348.1"/>
    </source>
</evidence>
<dbReference type="RefSeq" id="WP_068346415.1">
    <property type="nucleotide sequence ID" value="NZ_JFHK01000004.1"/>
</dbReference>
<dbReference type="Gene3D" id="1.10.357.10">
    <property type="entry name" value="Tetracycline Repressor, domain 2"/>
    <property type="match status" value="1"/>
</dbReference>
<dbReference type="Pfam" id="PF00440">
    <property type="entry name" value="TetR_N"/>
    <property type="match status" value="1"/>
</dbReference>
<gene>
    <name evidence="4" type="ORF">AT15_07575</name>
</gene>
<reference evidence="4 5" key="1">
    <citation type="submission" date="2014-02" db="EMBL/GenBank/DDBJ databases">
        <title>Kosmotoga genome sequencing.</title>
        <authorList>
            <person name="Pollo S.M."/>
            <person name="Charchuk R."/>
            <person name="Nesbo C.L."/>
        </authorList>
    </citation>
    <scope>NUCLEOTIDE SEQUENCE [LARGE SCALE GENOMIC DNA]</scope>
    <source>
        <strain evidence="4 5">S304</strain>
    </source>
</reference>
<evidence type="ECO:0000313" key="5">
    <source>
        <dbReference type="Proteomes" id="UP000077339"/>
    </source>
</evidence>
<accession>A0A176K2T2</accession>
<dbReference type="InterPro" id="IPR001647">
    <property type="entry name" value="HTH_TetR"/>
</dbReference>
<evidence type="ECO:0000256" key="2">
    <source>
        <dbReference type="PROSITE-ProRule" id="PRU00335"/>
    </source>
</evidence>
<evidence type="ECO:0000259" key="3">
    <source>
        <dbReference type="PROSITE" id="PS50977"/>
    </source>
</evidence>
<dbReference type="STRING" id="1453497.AT15_07575"/>
<dbReference type="PANTHER" id="PTHR43479">
    <property type="entry name" value="ACREF/ENVCD OPERON REPRESSOR-RELATED"/>
    <property type="match status" value="1"/>
</dbReference>
<dbReference type="AlphaFoldDB" id="A0A176K2T2"/>
<dbReference type="PANTHER" id="PTHR43479:SF11">
    <property type="entry name" value="ACREF_ENVCD OPERON REPRESSOR-RELATED"/>
    <property type="match status" value="1"/>
</dbReference>
<feature type="domain" description="HTH tetR-type" evidence="3">
    <location>
        <begin position="4"/>
        <end position="64"/>
    </location>
</feature>
<feature type="DNA-binding region" description="H-T-H motif" evidence="2">
    <location>
        <begin position="27"/>
        <end position="46"/>
    </location>
</feature>
<sequence length="183" mass="21468">MRGEVTRTKIMEAAIKVISQETIEGLSTRKVAGEADVNLAAIHYHHRSKEGMLIDLSRYAMNNYLLPKINRLFEENLEPKDFVEAMFEVVNELFEEHEDVLITLIYLWLYGKKNRRIREILRSFKFQIEDNIKEELIKHMSKSRADRVIKRLSQMLFGYALDLIISGEPMTKKEIADIAKRLI</sequence>
<keyword evidence="5" id="KW-1185">Reference proteome</keyword>
<name>A0A176K2T2_9BACT</name>
<dbReference type="GO" id="GO:0003677">
    <property type="term" value="F:DNA binding"/>
    <property type="evidence" value="ECO:0007669"/>
    <property type="project" value="UniProtKB-UniRule"/>
</dbReference>
<evidence type="ECO:0000256" key="1">
    <source>
        <dbReference type="ARBA" id="ARBA00023125"/>
    </source>
</evidence>
<keyword evidence="1 2" id="KW-0238">DNA-binding</keyword>